<evidence type="ECO:0000313" key="3">
    <source>
        <dbReference type="Proteomes" id="UP000019118"/>
    </source>
</evidence>
<evidence type="ECO:0008006" key="4">
    <source>
        <dbReference type="Google" id="ProtNLM"/>
    </source>
</evidence>
<dbReference type="InterPro" id="IPR002110">
    <property type="entry name" value="Ankyrin_rpt"/>
</dbReference>
<feature type="repeat" description="ANK" evidence="1">
    <location>
        <begin position="38"/>
        <end position="70"/>
    </location>
</feature>
<keyword evidence="1" id="KW-0040">ANK repeat</keyword>
<sequence>MANILEEKLREASCIGDLEAVEILLSRNVNVNSQNSVNGWTALHWACKRGNEKIVRQLLNYGADKSVKNSKGETPSDICTFSNIHELLGSNKNIDTGGQVSNAFLPSYIKNAPLNGQIELGPIRIKQPDLLSMPNTSLPATQNDELVLKVRIHDSPDPDFIEIEIPKWKLTYNALLKICCEELGLSESQVDRIRKLPNTRLRKDNDVKRLTDFQTLEIVLKSRSIDTSSNCYESISARKDQTILY</sequence>
<dbReference type="InterPro" id="IPR036770">
    <property type="entry name" value="Ankyrin_rpt-contain_sf"/>
</dbReference>
<dbReference type="PANTHER" id="PTHR24192">
    <property type="entry name" value="ANKYRIN REPEAT DOMAIN 40"/>
    <property type="match status" value="1"/>
</dbReference>
<dbReference type="GeneID" id="109546596"/>
<dbReference type="PROSITE" id="PS50088">
    <property type="entry name" value="ANK_REPEAT"/>
    <property type="match status" value="1"/>
</dbReference>
<dbReference type="KEGG" id="dpa:109546596"/>
<dbReference type="EnsemblMetazoa" id="XM_019917600.1">
    <property type="protein sequence ID" value="XP_019773159.1"/>
    <property type="gene ID" value="LOC109546596"/>
</dbReference>
<name>A0AAR5QIV6_DENPD</name>
<proteinExistence type="predicted"/>
<reference evidence="3" key="1">
    <citation type="journal article" date="2013" name="Genome Biol.">
        <title>Draft genome of the mountain pine beetle, Dendroctonus ponderosae Hopkins, a major forest pest.</title>
        <authorList>
            <person name="Keeling C.I."/>
            <person name="Yuen M.M."/>
            <person name="Liao N.Y."/>
            <person name="Docking T.R."/>
            <person name="Chan S.K."/>
            <person name="Taylor G.A."/>
            <person name="Palmquist D.L."/>
            <person name="Jackman S.D."/>
            <person name="Nguyen A."/>
            <person name="Li M."/>
            <person name="Henderson H."/>
            <person name="Janes J.K."/>
            <person name="Zhao Y."/>
            <person name="Pandoh P."/>
            <person name="Moore R."/>
            <person name="Sperling F.A."/>
            <person name="Huber D.P."/>
            <person name="Birol I."/>
            <person name="Jones S.J."/>
            <person name="Bohlmann J."/>
        </authorList>
    </citation>
    <scope>NUCLEOTIDE SEQUENCE</scope>
</reference>
<evidence type="ECO:0000313" key="2">
    <source>
        <dbReference type="EnsemblMetazoa" id="XP_019773159.1"/>
    </source>
</evidence>
<dbReference type="SMART" id="SM00248">
    <property type="entry name" value="ANK"/>
    <property type="match status" value="2"/>
</dbReference>
<dbReference type="SUPFAM" id="SSF48403">
    <property type="entry name" value="Ankyrin repeat"/>
    <property type="match status" value="1"/>
</dbReference>
<accession>A0AAR5QIV6</accession>
<dbReference type="Proteomes" id="UP000019118">
    <property type="component" value="Unassembled WGS sequence"/>
</dbReference>
<reference evidence="2" key="2">
    <citation type="submission" date="2024-08" db="UniProtKB">
        <authorList>
            <consortium name="EnsemblMetazoa"/>
        </authorList>
    </citation>
    <scope>IDENTIFICATION</scope>
</reference>
<dbReference type="PANTHER" id="PTHR24192:SF3">
    <property type="entry name" value="ANKYRIN REPEAT DOMAIN 40"/>
    <property type="match status" value="1"/>
</dbReference>
<dbReference type="PROSITE" id="PS50297">
    <property type="entry name" value="ANK_REP_REGION"/>
    <property type="match status" value="1"/>
</dbReference>
<dbReference type="AlphaFoldDB" id="A0AAR5QIV6"/>
<protein>
    <recommendedName>
        <fullName evidence="4">Ankyrin repeat domain-containing protein 40</fullName>
    </recommendedName>
</protein>
<evidence type="ECO:0000256" key="1">
    <source>
        <dbReference type="PROSITE-ProRule" id="PRU00023"/>
    </source>
</evidence>
<dbReference type="Pfam" id="PF12796">
    <property type="entry name" value="Ank_2"/>
    <property type="match status" value="1"/>
</dbReference>
<organism evidence="2 3">
    <name type="scientific">Dendroctonus ponderosae</name>
    <name type="common">Mountain pine beetle</name>
    <dbReference type="NCBI Taxonomy" id="77166"/>
    <lineage>
        <taxon>Eukaryota</taxon>
        <taxon>Metazoa</taxon>
        <taxon>Ecdysozoa</taxon>
        <taxon>Arthropoda</taxon>
        <taxon>Hexapoda</taxon>
        <taxon>Insecta</taxon>
        <taxon>Pterygota</taxon>
        <taxon>Neoptera</taxon>
        <taxon>Endopterygota</taxon>
        <taxon>Coleoptera</taxon>
        <taxon>Polyphaga</taxon>
        <taxon>Cucujiformia</taxon>
        <taxon>Curculionidae</taxon>
        <taxon>Scolytinae</taxon>
        <taxon>Dendroctonus</taxon>
    </lineage>
</organism>
<dbReference type="Gene3D" id="1.25.40.20">
    <property type="entry name" value="Ankyrin repeat-containing domain"/>
    <property type="match status" value="1"/>
</dbReference>
<keyword evidence="3" id="KW-1185">Reference proteome</keyword>
<dbReference type="InterPro" id="IPR039195">
    <property type="entry name" value="ANKRD40"/>
</dbReference>
<dbReference type="RefSeq" id="XP_019773159.1">
    <property type="nucleotide sequence ID" value="XM_019917600.2"/>
</dbReference>